<proteinExistence type="predicted"/>
<dbReference type="Proteomes" id="UP000291343">
    <property type="component" value="Unassembled WGS sequence"/>
</dbReference>
<dbReference type="InterPro" id="IPR045227">
    <property type="entry name" value="WDR18/Ipi3/RID3"/>
</dbReference>
<dbReference type="STRING" id="195883.A0A482WTN8"/>
<accession>A0A482WTN8</accession>
<dbReference type="FunCoup" id="A0A482WTN8">
    <property type="interactions" value="1234"/>
</dbReference>
<feature type="repeat" description="WD" evidence="3">
    <location>
        <begin position="266"/>
        <end position="307"/>
    </location>
</feature>
<evidence type="ECO:0000256" key="3">
    <source>
        <dbReference type="PROSITE-ProRule" id="PRU00221"/>
    </source>
</evidence>
<dbReference type="Pfam" id="PF00400">
    <property type="entry name" value="WD40"/>
    <property type="match status" value="3"/>
</dbReference>
<protein>
    <submittedName>
        <fullName evidence="4">Uncharacterized protein</fullName>
    </submittedName>
</protein>
<evidence type="ECO:0000256" key="2">
    <source>
        <dbReference type="ARBA" id="ARBA00022737"/>
    </source>
</evidence>
<dbReference type="GO" id="GO:0005656">
    <property type="term" value="C:nuclear pre-replicative complex"/>
    <property type="evidence" value="ECO:0007669"/>
    <property type="project" value="TreeGrafter"/>
</dbReference>
<keyword evidence="1 3" id="KW-0853">WD repeat</keyword>
<organism evidence="4 5">
    <name type="scientific">Laodelphax striatellus</name>
    <name type="common">Small brown planthopper</name>
    <name type="synonym">Delphax striatella</name>
    <dbReference type="NCBI Taxonomy" id="195883"/>
    <lineage>
        <taxon>Eukaryota</taxon>
        <taxon>Metazoa</taxon>
        <taxon>Ecdysozoa</taxon>
        <taxon>Arthropoda</taxon>
        <taxon>Hexapoda</taxon>
        <taxon>Insecta</taxon>
        <taxon>Pterygota</taxon>
        <taxon>Neoptera</taxon>
        <taxon>Paraneoptera</taxon>
        <taxon>Hemiptera</taxon>
        <taxon>Auchenorrhyncha</taxon>
        <taxon>Fulgoroidea</taxon>
        <taxon>Delphacidae</taxon>
        <taxon>Criomorphinae</taxon>
        <taxon>Laodelphax</taxon>
    </lineage>
</organism>
<sequence>MHEFILTSCLEDHIVSVHVWDPQTGTEVMTFKEGGTVKSRTLSLLGSDYVIAAQQLKPVLTVWPVNSQKPLHAPRLLCTGHVSALAPSPDAAYIAVAVQEKINIYQVCSGFLMGTGIRHFQPITVIRWSSDGSHVICGGDDGLVTVWNIARIVSRDVRPEPEYTFCDHKLPITDIAIGGVHTGARLASVSADGTCRIYSLTSGKALLTIVFNEVLTSVALNSVETDLFVGGTSGNIFQVHLQAQNETSVEQTFFDPQFNVNSKSIFSGHEKAVTCLSCSESGATLLSGSNDETVKLWHISSKQCLRTIGMKGAVTNSSFVRASKYMFDQNELKRSVILRPFQKSISSEEQNEYCLEILTDQDISSKWTASEDCFSNKYSRRLAFDDGGDDSHLEDMKLEISRLRDINEKLYKFSVENLLRKREES</sequence>
<dbReference type="SMART" id="SM00320">
    <property type="entry name" value="WD40"/>
    <property type="match status" value="4"/>
</dbReference>
<dbReference type="PROSITE" id="PS50082">
    <property type="entry name" value="WD_REPEATS_2"/>
    <property type="match status" value="2"/>
</dbReference>
<dbReference type="PANTHER" id="PTHR18763:SF0">
    <property type="entry name" value="WD REPEAT-CONTAINING PROTEIN 18"/>
    <property type="match status" value="1"/>
</dbReference>
<evidence type="ECO:0000313" key="5">
    <source>
        <dbReference type="Proteomes" id="UP000291343"/>
    </source>
</evidence>
<dbReference type="GO" id="GO:0006364">
    <property type="term" value="P:rRNA processing"/>
    <property type="evidence" value="ECO:0007669"/>
    <property type="project" value="TreeGrafter"/>
</dbReference>
<dbReference type="OrthoDB" id="756370at2759"/>
<feature type="repeat" description="WD" evidence="3">
    <location>
        <begin position="119"/>
        <end position="149"/>
    </location>
</feature>
<evidence type="ECO:0000256" key="1">
    <source>
        <dbReference type="ARBA" id="ARBA00022574"/>
    </source>
</evidence>
<dbReference type="InParanoid" id="A0A482WTN8"/>
<dbReference type="InterPro" id="IPR015943">
    <property type="entry name" value="WD40/YVTN_repeat-like_dom_sf"/>
</dbReference>
<reference evidence="4 5" key="1">
    <citation type="journal article" date="2017" name="Gigascience">
        <title>Genome sequence of the small brown planthopper, Laodelphax striatellus.</title>
        <authorList>
            <person name="Zhu J."/>
            <person name="Jiang F."/>
            <person name="Wang X."/>
            <person name="Yang P."/>
            <person name="Bao Y."/>
            <person name="Zhao W."/>
            <person name="Wang W."/>
            <person name="Lu H."/>
            <person name="Wang Q."/>
            <person name="Cui N."/>
            <person name="Li J."/>
            <person name="Chen X."/>
            <person name="Luo L."/>
            <person name="Yu J."/>
            <person name="Kang L."/>
            <person name="Cui F."/>
        </authorList>
    </citation>
    <scope>NUCLEOTIDE SEQUENCE [LARGE SCALE GENOMIC DNA]</scope>
    <source>
        <strain evidence="4">Lst14</strain>
    </source>
</reference>
<evidence type="ECO:0000313" key="4">
    <source>
        <dbReference type="EMBL" id="RZF36975.1"/>
    </source>
</evidence>
<dbReference type="PROSITE" id="PS50294">
    <property type="entry name" value="WD_REPEATS_REGION"/>
    <property type="match status" value="2"/>
</dbReference>
<keyword evidence="2" id="KW-0677">Repeat</keyword>
<dbReference type="AlphaFoldDB" id="A0A482WTN8"/>
<dbReference type="PANTHER" id="PTHR18763">
    <property type="entry name" value="WD-REPEAT PROTEIN 18"/>
    <property type="match status" value="1"/>
</dbReference>
<dbReference type="GO" id="GO:0120330">
    <property type="term" value="C:rixosome complex"/>
    <property type="evidence" value="ECO:0007669"/>
    <property type="project" value="TreeGrafter"/>
</dbReference>
<name>A0A482WTN8_LAOST</name>
<comment type="caution">
    <text evidence="4">The sequence shown here is derived from an EMBL/GenBank/DDBJ whole genome shotgun (WGS) entry which is preliminary data.</text>
</comment>
<dbReference type="GO" id="GO:0006261">
    <property type="term" value="P:DNA-templated DNA replication"/>
    <property type="evidence" value="ECO:0007669"/>
    <property type="project" value="TreeGrafter"/>
</dbReference>
<dbReference type="Gene3D" id="2.130.10.10">
    <property type="entry name" value="YVTN repeat-like/Quinoprotein amine dehydrogenase"/>
    <property type="match status" value="2"/>
</dbReference>
<dbReference type="SUPFAM" id="SSF50978">
    <property type="entry name" value="WD40 repeat-like"/>
    <property type="match status" value="1"/>
</dbReference>
<dbReference type="SMR" id="A0A482WTN8"/>
<gene>
    <name evidence="4" type="ORF">LSTR_LSTR004663</name>
</gene>
<dbReference type="InterPro" id="IPR001680">
    <property type="entry name" value="WD40_rpt"/>
</dbReference>
<dbReference type="EMBL" id="QKKF02025464">
    <property type="protein sequence ID" value="RZF36975.1"/>
    <property type="molecule type" value="Genomic_DNA"/>
</dbReference>
<dbReference type="InterPro" id="IPR036322">
    <property type="entry name" value="WD40_repeat_dom_sf"/>
</dbReference>
<keyword evidence="5" id="KW-1185">Reference proteome</keyword>